<feature type="transmembrane region" description="Helical" evidence="1">
    <location>
        <begin position="6"/>
        <end position="30"/>
    </location>
</feature>
<sequence>CLLLRALHALGAAAVHVLVLVVCLLLLLLLPPPHLLLDVHVVRHGLLALVELHVGVLRHRPWREDGLQGLALVRVQRVGEFHGEVDVELPLHEWPLVHRHALVVDSLE</sequence>
<keyword evidence="3" id="KW-1185">Reference proteome</keyword>
<dbReference type="EMBL" id="AP014959">
    <property type="protein sequence ID" value="BAS86743.1"/>
    <property type="molecule type" value="Genomic_DNA"/>
</dbReference>
<gene>
    <name evidence="2" type="ordered locus">Os03g0787350</name>
    <name evidence="2" type="ORF">OSNPB_030787350</name>
</gene>
<dbReference type="PaxDb" id="39947-A0A0P0W411"/>
<reference evidence="3" key="1">
    <citation type="journal article" date="2005" name="Nature">
        <title>The map-based sequence of the rice genome.</title>
        <authorList>
            <consortium name="International rice genome sequencing project (IRGSP)"/>
            <person name="Matsumoto T."/>
            <person name="Wu J."/>
            <person name="Kanamori H."/>
            <person name="Katayose Y."/>
            <person name="Fujisawa M."/>
            <person name="Namiki N."/>
            <person name="Mizuno H."/>
            <person name="Yamamoto K."/>
            <person name="Antonio B.A."/>
            <person name="Baba T."/>
            <person name="Sakata K."/>
            <person name="Nagamura Y."/>
            <person name="Aoki H."/>
            <person name="Arikawa K."/>
            <person name="Arita K."/>
            <person name="Bito T."/>
            <person name="Chiden Y."/>
            <person name="Fujitsuka N."/>
            <person name="Fukunaka R."/>
            <person name="Hamada M."/>
            <person name="Harada C."/>
            <person name="Hayashi A."/>
            <person name="Hijishita S."/>
            <person name="Honda M."/>
            <person name="Hosokawa S."/>
            <person name="Ichikawa Y."/>
            <person name="Idonuma A."/>
            <person name="Iijima M."/>
            <person name="Ikeda M."/>
            <person name="Ikeno M."/>
            <person name="Ito K."/>
            <person name="Ito S."/>
            <person name="Ito T."/>
            <person name="Ito Y."/>
            <person name="Ito Y."/>
            <person name="Iwabuchi A."/>
            <person name="Kamiya K."/>
            <person name="Karasawa W."/>
            <person name="Kurita K."/>
            <person name="Katagiri S."/>
            <person name="Kikuta A."/>
            <person name="Kobayashi H."/>
            <person name="Kobayashi N."/>
            <person name="Machita K."/>
            <person name="Maehara T."/>
            <person name="Masukawa M."/>
            <person name="Mizubayashi T."/>
            <person name="Mukai Y."/>
            <person name="Nagasaki H."/>
            <person name="Nagata Y."/>
            <person name="Naito S."/>
            <person name="Nakashima M."/>
            <person name="Nakama Y."/>
            <person name="Nakamichi Y."/>
            <person name="Nakamura M."/>
            <person name="Meguro A."/>
            <person name="Negishi M."/>
            <person name="Ohta I."/>
            <person name="Ohta T."/>
            <person name="Okamoto M."/>
            <person name="Ono N."/>
            <person name="Saji S."/>
            <person name="Sakaguchi M."/>
            <person name="Sakai K."/>
            <person name="Shibata M."/>
            <person name="Shimokawa T."/>
            <person name="Song J."/>
            <person name="Takazaki Y."/>
            <person name="Terasawa K."/>
            <person name="Tsugane M."/>
            <person name="Tsuji K."/>
            <person name="Ueda S."/>
            <person name="Waki K."/>
            <person name="Yamagata H."/>
            <person name="Yamamoto M."/>
            <person name="Yamamoto S."/>
            <person name="Yamane H."/>
            <person name="Yoshiki S."/>
            <person name="Yoshihara R."/>
            <person name="Yukawa K."/>
            <person name="Zhong H."/>
            <person name="Yano M."/>
            <person name="Yuan Q."/>
            <person name="Ouyang S."/>
            <person name="Liu J."/>
            <person name="Jones K.M."/>
            <person name="Gansberger K."/>
            <person name="Moffat K."/>
            <person name="Hill J."/>
            <person name="Bera J."/>
            <person name="Fadrosh D."/>
            <person name="Jin S."/>
            <person name="Johri S."/>
            <person name="Kim M."/>
            <person name="Overton L."/>
            <person name="Reardon M."/>
            <person name="Tsitrin T."/>
            <person name="Vuong H."/>
            <person name="Weaver B."/>
            <person name="Ciecko A."/>
            <person name="Tallon L."/>
            <person name="Jackson J."/>
            <person name="Pai G."/>
            <person name="Aken S.V."/>
            <person name="Utterback T."/>
            <person name="Reidmuller S."/>
            <person name="Feldblyum T."/>
            <person name="Hsiao J."/>
            <person name="Zismann V."/>
            <person name="Iobst S."/>
            <person name="de Vazeille A.R."/>
            <person name="Buell C.R."/>
            <person name="Ying K."/>
            <person name="Li Y."/>
            <person name="Lu T."/>
            <person name="Huang Y."/>
            <person name="Zhao Q."/>
            <person name="Feng Q."/>
            <person name="Zhang L."/>
            <person name="Zhu J."/>
            <person name="Weng Q."/>
            <person name="Mu J."/>
            <person name="Lu Y."/>
            <person name="Fan D."/>
            <person name="Liu Y."/>
            <person name="Guan J."/>
            <person name="Zhang Y."/>
            <person name="Yu S."/>
            <person name="Liu X."/>
            <person name="Zhang Y."/>
            <person name="Hong G."/>
            <person name="Han B."/>
            <person name="Choisne N."/>
            <person name="Demange N."/>
            <person name="Orjeda G."/>
            <person name="Samain S."/>
            <person name="Cattolico L."/>
            <person name="Pelletier E."/>
            <person name="Couloux A."/>
            <person name="Segurens B."/>
            <person name="Wincker P."/>
            <person name="D'Hont A."/>
            <person name="Scarpelli C."/>
            <person name="Weissenbach J."/>
            <person name="Salanoubat M."/>
            <person name="Quetier F."/>
            <person name="Yu Y."/>
            <person name="Kim H.R."/>
            <person name="Rambo T."/>
            <person name="Currie J."/>
            <person name="Collura K."/>
            <person name="Luo M."/>
            <person name="Yang T."/>
            <person name="Ammiraju J.S.S."/>
            <person name="Engler F."/>
            <person name="Soderlund C."/>
            <person name="Wing R.A."/>
            <person name="Palmer L.E."/>
            <person name="de la Bastide M."/>
            <person name="Spiegel L."/>
            <person name="Nascimento L."/>
            <person name="Zutavern T."/>
            <person name="O'Shaughnessy A."/>
            <person name="Dike S."/>
            <person name="Dedhia N."/>
            <person name="Preston R."/>
            <person name="Balija V."/>
            <person name="McCombie W.R."/>
            <person name="Chow T."/>
            <person name="Chen H."/>
            <person name="Chung M."/>
            <person name="Chen C."/>
            <person name="Shaw J."/>
            <person name="Wu H."/>
            <person name="Hsiao K."/>
            <person name="Chao Y."/>
            <person name="Chu M."/>
            <person name="Cheng C."/>
            <person name="Hour A."/>
            <person name="Lee P."/>
            <person name="Lin S."/>
            <person name="Lin Y."/>
            <person name="Liou J."/>
            <person name="Liu S."/>
            <person name="Hsing Y."/>
            <person name="Raghuvanshi S."/>
            <person name="Mohanty A."/>
            <person name="Bharti A.K."/>
            <person name="Gaur A."/>
            <person name="Gupta V."/>
            <person name="Kumar D."/>
            <person name="Ravi V."/>
            <person name="Vij S."/>
            <person name="Kapur A."/>
            <person name="Khurana P."/>
            <person name="Khurana P."/>
            <person name="Khurana J.P."/>
            <person name="Tyagi A.K."/>
            <person name="Gaikwad K."/>
            <person name="Singh A."/>
            <person name="Dalal V."/>
            <person name="Srivastava S."/>
            <person name="Dixit A."/>
            <person name="Pal A.K."/>
            <person name="Ghazi I.A."/>
            <person name="Yadav M."/>
            <person name="Pandit A."/>
            <person name="Bhargava A."/>
            <person name="Sureshbabu K."/>
            <person name="Batra K."/>
            <person name="Sharma T.R."/>
            <person name="Mohapatra T."/>
            <person name="Singh N.K."/>
            <person name="Messing J."/>
            <person name="Nelson A.B."/>
            <person name="Fuks G."/>
            <person name="Kavchok S."/>
            <person name="Keizer G."/>
            <person name="Linton E."/>
            <person name="Llaca V."/>
            <person name="Song R."/>
            <person name="Tanyolac B."/>
            <person name="Young S."/>
            <person name="Ho-Il K."/>
            <person name="Hahn J.H."/>
            <person name="Sangsakoo G."/>
            <person name="Vanavichit A."/>
            <person name="de Mattos Luiz.A.T."/>
            <person name="Zimmer P.D."/>
            <person name="Malone G."/>
            <person name="Dellagostin O."/>
            <person name="de Oliveira A.C."/>
            <person name="Bevan M."/>
            <person name="Bancroft I."/>
            <person name="Minx P."/>
            <person name="Cordum H."/>
            <person name="Wilson R."/>
            <person name="Cheng Z."/>
            <person name="Jin W."/>
            <person name="Jiang J."/>
            <person name="Leong S.A."/>
            <person name="Iwama H."/>
            <person name="Gojobori T."/>
            <person name="Itoh T."/>
            <person name="Niimura Y."/>
            <person name="Fujii Y."/>
            <person name="Habara T."/>
            <person name="Sakai H."/>
            <person name="Sato Y."/>
            <person name="Wilson G."/>
            <person name="Kumar K."/>
            <person name="McCouch S."/>
            <person name="Juretic N."/>
            <person name="Hoen D."/>
            <person name="Wright S."/>
            <person name="Bruskiewich R."/>
            <person name="Bureau T."/>
            <person name="Miyao A."/>
            <person name="Hirochika H."/>
            <person name="Nishikawa T."/>
            <person name="Kadowaki K."/>
            <person name="Sugiura M."/>
            <person name="Burr B."/>
            <person name="Sasaki T."/>
        </authorList>
    </citation>
    <scope>NUCLEOTIDE SEQUENCE [LARGE SCALE GENOMIC DNA]</scope>
    <source>
        <strain evidence="3">cv. Nipponbare</strain>
    </source>
</reference>
<dbReference type="Proteomes" id="UP000059680">
    <property type="component" value="Chromosome 3"/>
</dbReference>
<evidence type="ECO:0000313" key="2">
    <source>
        <dbReference type="EMBL" id="BAS86743.1"/>
    </source>
</evidence>
<accession>A0A0P0W411</accession>
<dbReference type="InParanoid" id="A0A0P0W411"/>
<dbReference type="eggNOG" id="ENOG502R56T">
    <property type="taxonomic scope" value="Eukaryota"/>
</dbReference>
<dbReference type="Gramene" id="Os03t0787350-00">
    <property type="protein sequence ID" value="Os03t0787350-00"/>
    <property type="gene ID" value="Os03g0787350"/>
</dbReference>
<feature type="non-terminal residue" evidence="2">
    <location>
        <position position="1"/>
    </location>
</feature>
<name>A0A0P0W411_ORYSJ</name>
<proteinExistence type="predicted"/>
<protein>
    <submittedName>
        <fullName evidence="2">Os03g0787350 protein</fullName>
    </submittedName>
</protein>
<reference evidence="2 3" key="3">
    <citation type="journal article" date="2013" name="Rice">
        <title>Improvement of the Oryza sativa Nipponbare reference genome using next generation sequence and optical map data.</title>
        <authorList>
            <person name="Kawahara Y."/>
            <person name="de la Bastide M."/>
            <person name="Hamilton J.P."/>
            <person name="Kanamori H."/>
            <person name="McCombie W.R."/>
            <person name="Ouyang S."/>
            <person name="Schwartz D.C."/>
            <person name="Tanaka T."/>
            <person name="Wu J."/>
            <person name="Zhou S."/>
            <person name="Childs K.L."/>
            <person name="Davidson R.M."/>
            <person name="Lin H."/>
            <person name="Quesada-Ocampo L."/>
            <person name="Vaillancourt B."/>
            <person name="Sakai H."/>
            <person name="Lee S.S."/>
            <person name="Kim J."/>
            <person name="Numa H."/>
            <person name="Itoh T."/>
            <person name="Buell C.R."/>
            <person name="Matsumoto T."/>
        </authorList>
    </citation>
    <scope>NUCLEOTIDE SEQUENCE [LARGE SCALE GENOMIC DNA]</scope>
    <source>
        <strain evidence="3">cv. Nipponbare</strain>
    </source>
</reference>
<keyword evidence="1" id="KW-0472">Membrane</keyword>
<keyword evidence="1" id="KW-1133">Transmembrane helix</keyword>
<dbReference type="AlphaFoldDB" id="A0A0P0W411"/>
<keyword evidence="1" id="KW-0812">Transmembrane</keyword>
<organism evidence="2 3">
    <name type="scientific">Oryza sativa subsp. japonica</name>
    <name type="common">Rice</name>
    <dbReference type="NCBI Taxonomy" id="39947"/>
    <lineage>
        <taxon>Eukaryota</taxon>
        <taxon>Viridiplantae</taxon>
        <taxon>Streptophyta</taxon>
        <taxon>Embryophyta</taxon>
        <taxon>Tracheophyta</taxon>
        <taxon>Spermatophyta</taxon>
        <taxon>Magnoliopsida</taxon>
        <taxon>Liliopsida</taxon>
        <taxon>Poales</taxon>
        <taxon>Poaceae</taxon>
        <taxon>BOP clade</taxon>
        <taxon>Oryzoideae</taxon>
        <taxon>Oryzeae</taxon>
        <taxon>Oryzinae</taxon>
        <taxon>Oryza</taxon>
        <taxon>Oryza sativa</taxon>
    </lineage>
</organism>
<evidence type="ECO:0000313" key="3">
    <source>
        <dbReference type="Proteomes" id="UP000059680"/>
    </source>
</evidence>
<reference evidence="2 3" key="2">
    <citation type="journal article" date="2013" name="Plant Cell Physiol.">
        <title>Rice Annotation Project Database (RAP-DB): an integrative and interactive database for rice genomics.</title>
        <authorList>
            <person name="Sakai H."/>
            <person name="Lee S.S."/>
            <person name="Tanaka T."/>
            <person name="Numa H."/>
            <person name="Kim J."/>
            <person name="Kawahara Y."/>
            <person name="Wakimoto H."/>
            <person name="Yang C.C."/>
            <person name="Iwamoto M."/>
            <person name="Abe T."/>
            <person name="Yamada Y."/>
            <person name="Muto A."/>
            <person name="Inokuchi H."/>
            <person name="Ikemura T."/>
            <person name="Matsumoto T."/>
            <person name="Sasaki T."/>
            <person name="Itoh T."/>
        </authorList>
    </citation>
    <scope>NUCLEOTIDE SEQUENCE [LARGE SCALE GENOMIC DNA]</scope>
    <source>
        <strain evidence="3">cv. Nipponbare</strain>
    </source>
</reference>
<evidence type="ECO:0000256" key="1">
    <source>
        <dbReference type="SAM" id="Phobius"/>
    </source>
</evidence>